<dbReference type="CDD" id="cd06257">
    <property type="entry name" value="DnaJ"/>
    <property type="match status" value="1"/>
</dbReference>
<sequence>MANVPDYYSILEVPPTATQEEIREAYKKQALLHHPDRLKDDASPEERKEATKKFQVIADAYYILGDRDRRATYDRSHRRYSPTPGDSHSDANRVFGDVFEELLRVEVEHPSYAWRILGTGAGAILGFIIGNVAGAAVGAMAGRTLGKIRDHKGVSVYTAFQRLSVHERRDILSTLLTRFLTQGAAGVMK</sequence>
<evidence type="ECO:0000259" key="2">
    <source>
        <dbReference type="PROSITE" id="PS50076"/>
    </source>
</evidence>
<dbReference type="InterPro" id="IPR050817">
    <property type="entry name" value="DjlA_DnaK_co-chaperone"/>
</dbReference>
<dbReference type="SUPFAM" id="SSF46565">
    <property type="entry name" value="Chaperone J-domain"/>
    <property type="match status" value="1"/>
</dbReference>
<dbReference type="EMBL" id="CBTN010000011">
    <property type="protein sequence ID" value="CDH51814.1"/>
    <property type="molecule type" value="Genomic_DNA"/>
</dbReference>
<keyword evidence="1" id="KW-0472">Membrane</keyword>
<dbReference type="PRINTS" id="PR00625">
    <property type="entry name" value="JDOMAIN"/>
</dbReference>
<dbReference type="InterPro" id="IPR036869">
    <property type="entry name" value="J_dom_sf"/>
</dbReference>
<keyword evidence="4" id="KW-1185">Reference proteome</keyword>
<dbReference type="Proteomes" id="UP000027586">
    <property type="component" value="Unassembled WGS sequence"/>
</dbReference>
<keyword evidence="1" id="KW-1133">Transmembrane helix</keyword>
<comment type="caution">
    <text evidence="3">The sequence shown here is derived from an EMBL/GenBank/DDBJ whole genome shotgun (WGS) entry which is preliminary data.</text>
</comment>
<reference evidence="3" key="1">
    <citation type="submission" date="2013-08" db="EMBL/GenBank/DDBJ databases">
        <title>Gene expansion shapes genome architecture in the human pathogen Lichtheimia corymbifera: an evolutionary genomics analysis in the ancient terrestrial Mucorales (Mucoromycotina).</title>
        <authorList>
            <person name="Schwartze V.U."/>
            <person name="Winter S."/>
            <person name="Shelest E."/>
            <person name="Marcet-Houben M."/>
            <person name="Horn F."/>
            <person name="Wehner S."/>
            <person name="Hoffmann K."/>
            <person name="Riege K."/>
            <person name="Sammeth M."/>
            <person name="Nowrousian M."/>
            <person name="Valiante V."/>
            <person name="Linde J."/>
            <person name="Jacobsen I.D."/>
            <person name="Marz M."/>
            <person name="Brakhage A.A."/>
            <person name="Gabaldon T."/>
            <person name="Bocker S."/>
            <person name="Voigt K."/>
        </authorList>
    </citation>
    <scope>NUCLEOTIDE SEQUENCE [LARGE SCALE GENOMIC DNA]</scope>
    <source>
        <strain evidence="3">FSU 9682</strain>
    </source>
</reference>
<name>A0A068RP88_9FUNG</name>
<keyword evidence="1" id="KW-0812">Transmembrane</keyword>
<dbReference type="OrthoDB" id="442087at2759"/>
<evidence type="ECO:0000313" key="3">
    <source>
        <dbReference type="EMBL" id="CDH51814.1"/>
    </source>
</evidence>
<dbReference type="Gene3D" id="1.10.287.110">
    <property type="entry name" value="DnaJ domain"/>
    <property type="match status" value="1"/>
</dbReference>
<dbReference type="SMART" id="SM00271">
    <property type="entry name" value="DnaJ"/>
    <property type="match status" value="1"/>
</dbReference>
<feature type="transmembrane region" description="Helical" evidence="1">
    <location>
        <begin position="112"/>
        <end position="142"/>
    </location>
</feature>
<evidence type="ECO:0000313" key="4">
    <source>
        <dbReference type="Proteomes" id="UP000027586"/>
    </source>
</evidence>
<dbReference type="STRING" id="1263082.A0A068RP88"/>
<accession>A0A068RP88</accession>
<dbReference type="InterPro" id="IPR001623">
    <property type="entry name" value="DnaJ_domain"/>
</dbReference>
<gene>
    <name evidence="3" type="ORF">LCOR_03370.1</name>
</gene>
<evidence type="ECO:0000256" key="1">
    <source>
        <dbReference type="SAM" id="Phobius"/>
    </source>
</evidence>
<organism evidence="3 4">
    <name type="scientific">Lichtheimia corymbifera JMRC:FSU:9682</name>
    <dbReference type="NCBI Taxonomy" id="1263082"/>
    <lineage>
        <taxon>Eukaryota</taxon>
        <taxon>Fungi</taxon>
        <taxon>Fungi incertae sedis</taxon>
        <taxon>Mucoromycota</taxon>
        <taxon>Mucoromycotina</taxon>
        <taxon>Mucoromycetes</taxon>
        <taxon>Mucorales</taxon>
        <taxon>Lichtheimiaceae</taxon>
        <taxon>Lichtheimia</taxon>
    </lineage>
</organism>
<dbReference type="AlphaFoldDB" id="A0A068RP88"/>
<dbReference type="PROSITE" id="PS50076">
    <property type="entry name" value="DNAJ_2"/>
    <property type="match status" value="1"/>
</dbReference>
<feature type="domain" description="J" evidence="2">
    <location>
        <begin position="6"/>
        <end position="77"/>
    </location>
</feature>
<dbReference type="VEuPathDB" id="FungiDB:LCOR_03370.1"/>
<proteinExistence type="predicted"/>
<protein>
    <submittedName>
        <fullName evidence="3">-domain-containing protein</fullName>
    </submittedName>
</protein>
<dbReference type="Pfam" id="PF00226">
    <property type="entry name" value="DnaJ"/>
    <property type="match status" value="1"/>
</dbReference>
<dbReference type="PANTHER" id="PTHR24074">
    <property type="entry name" value="CO-CHAPERONE PROTEIN DJLA"/>
    <property type="match status" value="1"/>
</dbReference>